<comment type="caution">
    <text evidence="2">The sequence shown here is derived from an EMBL/GenBank/DDBJ whole genome shotgun (WGS) entry which is preliminary data.</text>
</comment>
<feature type="transmembrane region" description="Helical" evidence="1">
    <location>
        <begin position="350"/>
        <end position="368"/>
    </location>
</feature>
<gene>
    <name evidence="2" type="ORF">E6K74_10555</name>
</gene>
<protein>
    <submittedName>
        <fullName evidence="2">HupE/UreJ family protein</fullName>
    </submittedName>
</protein>
<name>A0A538SNR5_UNCEI</name>
<dbReference type="InterPro" id="IPR032809">
    <property type="entry name" value="Put_HupE_UreJ"/>
</dbReference>
<keyword evidence="1" id="KW-1133">Transmembrane helix</keyword>
<proteinExistence type="predicted"/>
<feature type="transmembrane region" description="Helical" evidence="1">
    <location>
        <begin position="254"/>
        <end position="273"/>
    </location>
</feature>
<reference evidence="2 3" key="1">
    <citation type="journal article" date="2019" name="Nat. Microbiol.">
        <title>Mediterranean grassland soil C-N compound turnover is dependent on rainfall and depth, and is mediated by genomically divergent microorganisms.</title>
        <authorList>
            <person name="Diamond S."/>
            <person name="Andeer P.F."/>
            <person name="Li Z."/>
            <person name="Crits-Christoph A."/>
            <person name="Burstein D."/>
            <person name="Anantharaman K."/>
            <person name="Lane K.R."/>
            <person name="Thomas B.C."/>
            <person name="Pan C."/>
            <person name="Northen T.R."/>
            <person name="Banfield J.F."/>
        </authorList>
    </citation>
    <scope>NUCLEOTIDE SEQUENCE [LARGE SCALE GENOMIC DNA]</scope>
    <source>
        <strain evidence="2">WS_4</strain>
    </source>
</reference>
<dbReference type="EMBL" id="VBOU01000091">
    <property type="protein sequence ID" value="TMQ53018.1"/>
    <property type="molecule type" value="Genomic_DNA"/>
</dbReference>
<evidence type="ECO:0000313" key="3">
    <source>
        <dbReference type="Proteomes" id="UP000319829"/>
    </source>
</evidence>
<dbReference type="AlphaFoldDB" id="A0A538SNR5"/>
<keyword evidence="1" id="KW-0812">Transmembrane</keyword>
<feature type="transmembrane region" description="Helical" evidence="1">
    <location>
        <begin position="280"/>
        <end position="300"/>
    </location>
</feature>
<dbReference type="Pfam" id="PF13795">
    <property type="entry name" value="HupE_UreJ_2"/>
    <property type="match status" value="1"/>
</dbReference>
<evidence type="ECO:0000313" key="2">
    <source>
        <dbReference type="EMBL" id="TMQ53018.1"/>
    </source>
</evidence>
<sequence length="374" mass="40270">MRSSLARPGARIARATFGQALALATFALLAVTPTRALAHSQPYSFIDLRLDEHKLQGKAVAHVVDIAHELGIPAPDSLLRQGILDRYGARVEALLSSRFAIRSDGVGLRTRWTGIEPLPGRRSVVARFELPWERIPGKLHLACALFRYDLQHVTYLNVYESGRLRYQGLLDATRSNVEYFSGGGQGRLALIATFVGEGIHHIFIGPDHMLFIVGLLLLGGSITRLLKIVTAFTVAHSITLALATLDILNPSPGIVEPAIALTIAFIGVENILASRNGRDVRALIAFGFGLIHGFGFAGVLRELGLPAGARAWALFSFNGGVEVAQSVIVLSVAPLLALLKSSSDAWSRRVVAVGSWCVILAGAVWFLQRVLPAS</sequence>
<feature type="transmembrane region" description="Helical" evidence="1">
    <location>
        <begin position="225"/>
        <end position="248"/>
    </location>
</feature>
<accession>A0A538SNR5</accession>
<dbReference type="Proteomes" id="UP000319829">
    <property type="component" value="Unassembled WGS sequence"/>
</dbReference>
<evidence type="ECO:0000256" key="1">
    <source>
        <dbReference type="SAM" id="Phobius"/>
    </source>
</evidence>
<feature type="transmembrane region" description="Helical" evidence="1">
    <location>
        <begin position="312"/>
        <end position="338"/>
    </location>
</feature>
<organism evidence="2 3">
    <name type="scientific">Eiseniibacteriota bacterium</name>
    <dbReference type="NCBI Taxonomy" id="2212470"/>
    <lineage>
        <taxon>Bacteria</taxon>
        <taxon>Candidatus Eiseniibacteriota</taxon>
    </lineage>
</organism>
<keyword evidence="1" id="KW-0472">Membrane</keyword>
<feature type="transmembrane region" description="Helical" evidence="1">
    <location>
        <begin position="198"/>
        <end position="218"/>
    </location>
</feature>